<evidence type="ECO:0000313" key="2">
    <source>
        <dbReference type="Proteomes" id="UP001652623"/>
    </source>
</evidence>
<evidence type="ECO:0000259" key="1">
    <source>
        <dbReference type="Pfam" id="PF00931"/>
    </source>
</evidence>
<dbReference type="Gene3D" id="1.10.8.430">
    <property type="entry name" value="Helical domain of apoptotic protease-activating factors"/>
    <property type="match status" value="1"/>
</dbReference>
<dbReference type="InterPro" id="IPR042197">
    <property type="entry name" value="Apaf_helical"/>
</dbReference>
<evidence type="ECO:0000313" key="3">
    <source>
        <dbReference type="RefSeq" id="XP_060673245.1"/>
    </source>
</evidence>
<dbReference type="RefSeq" id="XP_060673245.1">
    <property type="nucleotide sequence ID" value="XM_060817262.1"/>
</dbReference>
<gene>
    <name evidence="3" type="primary">LOC125422890</name>
</gene>
<dbReference type="InterPro" id="IPR044974">
    <property type="entry name" value="Disease_R_plants"/>
</dbReference>
<dbReference type="SUPFAM" id="SSF52540">
    <property type="entry name" value="P-loop containing nucleoside triphosphate hydrolases"/>
    <property type="match status" value="1"/>
</dbReference>
<dbReference type="Pfam" id="PF00931">
    <property type="entry name" value="NB-ARC"/>
    <property type="match status" value="1"/>
</dbReference>
<dbReference type="InterPro" id="IPR002182">
    <property type="entry name" value="NB-ARC"/>
</dbReference>
<reference evidence="3" key="1">
    <citation type="submission" date="2025-08" db="UniProtKB">
        <authorList>
            <consortium name="RefSeq"/>
        </authorList>
    </citation>
    <scope>IDENTIFICATION</scope>
    <source>
        <tissue evidence="3">Seedling</tissue>
    </source>
</reference>
<protein>
    <submittedName>
        <fullName evidence="3">Disease resistance protein RML1B-like</fullName>
    </submittedName>
</protein>
<dbReference type="PANTHER" id="PTHR11017:SF559">
    <property type="entry name" value="DISEASE RESISTANCE PROTEIN CHL1"/>
    <property type="match status" value="1"/>
</dbReference>
<keyword evidence="2" id="KW-1185">Reference proteome</keyword>
<proteinExistence type="predicted"/>
<feature type="domain" description="NB-ARC" evidence="1">
    <location>
        <begin position="27"/>
        <end position="112"/>
    </location>
</feature>
<dbReference type="Proteomes" id="UP001652623">
    <property type="component" value="Chromosome 5"/>
</dbReference>
<sequence length="177" mass="20132">MVYLHLQNILYKTLVDSSGSIRSYEMGINVLRKRLNSRRLLIILDDVDNFKQIEALVGNGEQQNEWLGPGSRVIVTTRNKHLLKLYGENNIYNVDKMTNDEALQLLCQKAFKHGNLLDGYVKLSDSVVGYAKGNPLALEVLGSFLLGRSVEEWSDTLAKLKEDLDKDIFRTLQVSFE</sequence>
<dbReference type="Gene3D" id="3.40.50.300">
    <property type="entry name" value="P-loop containing nucleotide triphosphate hydrolases"/>
    <property type="match status" value="1"/>
</dbReference>
<organism evidence="2 3">
    <name type="scientific">Ziziphus jujuba</name>
    <name type="common">Chinese jujube</name>
    <name type="synonym">Ziziphus sativa</name>
    <dbReference type="NCBI Taxonomy" id="326968"/>
    <lineage>
        <taxon>Eukaryota</taxon>
        <taxon>Viridiplantae</taxon>
        <taxon>Streptophyta</taxon>
        <taxon>Embryophyta</taxon>
        <taxon>Tracheophyta</taxon>
        <taxon>Spermatophyta</taxon>
        <taxon>Magnoliopsida</taxon>
        <taxon>eudicotyledons</taxon>
        <taxon>Gunneridae</taxon>
        <taxon>Pentapetalae</taxon>
        <taxon>rosids</taxon>
        <taxon>fabids</taxon>
        <taxon>Rosales</taxon>
        <taxon>Rhamnaceae</taxon>
        <taxon>Paliureae</taxon>
        <taxon>Ziziphus</taxon>
    </lineage>
</organism>
<accession>A0ABM4A936</accession>
<dbReference type="PANTHER" id="PTHR11017">
    <property type="entry name" value="LEUCINE-RICH REPEAT-CONTAINING PROTEIN"/>
    <property type="match status" value="1"/>
</dbReference>
<dbReference type="InterPro" id="IPR027417">
    <property type="entry name" value="P-loop_NTPase"/>
</dbReference>
<dbReference type="PRINTS" id="PR00364">
    <property type="entry name" value="DISEASERSIST"/>
</dbReference>
<dbReference type="GeneID" id="125422890"/>
<name>A0ABM4A936_ZIZJJ</name>